<dbReference type="PANTHER" id="PTHR15549">
    <property type="entry name" value="PAIRED IMMUNOGLOBULIN-LIKE TYPE 2 RECEPTOR"/>
    <property type="match status" value="1"/>
</dbReference>
<dbReference type="HOGENOM" id="CLU_882950_0_0_1"/>
<accession>A0A0D0BPZ1</accession>
<name>A0A0D0BPZ1_9AGAR</name>
<evidence type="ECO:0000313" key="8">
    <source>
        <dbReference type="Proteomes" id="UP000053593"/>
    </source>
</evidence>
<protein>
    <recommendedName>
        <fullName evidence="9">Mid2 domain-containing protein</fullName>
    </recommendedName>
</protein>
<dbReference type="GO" id="GO:0071944">
    <property type="term" value="C:cell periphery"/>
    <property type="evidence" value="ECO:0007669"/>
    <property type="project" value="UniProtKB-ARBA"/>
</dbReference>
<feature type="compositionally biased region" description="Low complexity" evidence="5">
    <location>
        <begin position="106"/>
        <end position="136"/>
    </location>
</feature>
<feature type="compositionally biased region" description="Polar residues" evidence="5">
    <location>
        <begin position="222"/>
        <end position="232"/>
    </location>
</feature>
<dbReference type="AlphaFoldDB" id="A0A0D0BPZ1"/>
<evidence type="ECO:0000256" key="4">
    <source>
        <dbReference type="ARBA" id="ARBA00023136"/>
    </source>
</evidence>
<feature type="region of interest" description="Disordered" evidence="5">
    <location>
        <begin position="1"/>
        <end position="45"/>
    </location>
</feature>
<dbReference type="InterPro" id="IPR051694">
    <property type="entry name" value="Immunoregulatory_rcpt-like"/>
</dbReference>
<gene>
    <name evidence="7" type="ORF">GYMLUDRAFT_251891</name>
</gene>
<feature type="compositionally biased region" description="Polar residues" evidence="5">
    <location>
        <begin position="16"/>
        <end position="25"/>
    </location>
</feature>
<sequence>MAEDGGLGPDLDIISDFTQGPTPHTSTRDVTADNTATPSSLVSTSDTTIPTSIITSIVVVTPLSTTSSSTVTAPSSTTSSISVTRTSSFSTSVATESRLKFAGNPSSTSSQSWSSQSLSSTTTSTSQSSLPAQTSSGMASLSDHNPPSVGMIVGIVVGSVLALIIVGVILFLLRRRRIQLQYNSSPWITTPLIEPPVLQADYFESHGSPRDEKGSPSFGNPLHQNQTLSESRASPEDYTETTSNYGSNTLVHPINSPSESEPRDATIQPIETRMTSLQNTIALMVDHMQRLEAQIHNESGSAFGRLEPPPIYKAE</sequence>
<evidence type="ECO:0000256" key="3">
    <source>
        <dbReference type="ARBA" id="ARBA00022989"/>
    </source>
</evidence>
<feature type="region of interest" description="Disordered" evidence="5">
    <location>
        <begin position="203"/>
        <end position="264"/>
    </location>
</feature>
<reference evidence="7 8" key="1">
    <citation type="submission" date="2014-04" db="EMBL/GenBank/DDBJ databases">
        <title>Evolutionary Origins and Diversification of the Mycorrhizal Mutualists.</title>
        <authorList>
            <consortium name="DOE Joint Genome Institute"/>
            <consortium name="Mycorrhizal Genomics Consortium"/>
            <person name="Kohler A."/>
            <person name="Kuo A."/>
            <person name="Nagy L.G."/>
            <person name="Floudas D."/>
            <person name="Copeland A."/>
            <person name="Barry K.W."/>
            <person name="Cichocki N."/>
            <person name="Veneault-Fourrey C."/>
            <person name="LaButti K."/>
            <person name="Lindquist E.A."/>
            <person name="Lipzen A."/>
            <person name="Lundell T."/>
            <person name="Morin E."/>
            <person name="Murat C."/>
            <person name="Riley R."/>
            <person name="Ohm R."/>
            <person name="Sun H."/>
            <person name="Tunlid A."/>
            <person name="Henrissat B."/>
            <person name="Grigoriev I.V."/>
            <person name="Hibbett D.S."/>
            <person name="Martin F."/>
        </authorList>
    </citation>
    <scope>NUCLEOTIDE SEQUENCE [LARGE SCALE GENOMIC DNA]</scope>
    <source>
        <strain evidence="7 8">FD-317 M1</strain>
    </source>
</reference>
<evidence type="ECO:0008006" key="9">
    <source>
        <dbReference type="Google" id="ProtNLM"/>
    </source>
</evidence>
<keyword evidence="3 6" id="KW-1133">Transmembrane helix</keyword>
<organism evidence="7 8">
    <name type="scientific">Collybiopsis luxurians FD-317 M1</name>
    <dbReference type="NCBI Taxonomy" id="944289"/>
    <lineage>
        <taxon>Eukaryota</taxon>
        <taxon>Fungi</taxon>
        <taxon>Dikarya</taxon>
        <taxon>Basidiomycota</taxon>
        <taxon>Agaricomycotina</taxon>
        <taxon>Agaricomycetes</taxon>
        <taxon>Agaricomycetidae</taxon>
        <taxon>Agaricales</taxon>
        <taxon>Marasmiineae</taxon>
        <taxon>Omphalotaceae</taxon>
        <taxon>Collybiopsis</taxon>
        <taxon>Collybiopsis luxurians</taxon>
    </lineage>
</organism>
<keyword evidence="4 6" id="KW-0472">Membrane</keyword>
<keyword evidence="8" id="KW-1185">Reference proteome</keyword>
<keyword evidence="2 6" id="KW-0812">Transmembrane</keyword>
<feature type="compositionally biased region" description="Basic and acidic residues" evidence="5">
    <location>
        <begin position="203"/>
        <end position="214"/>
    </location>
</feature>
<dbReference type="Proteomes" id="UP000053593">
    <property type="component" value="Unassembled WGS sequence"/>
</dbReference>
<dbReference type="EMBL" id="KN834858">
    <property type="protein sequence ID" value="KIK51679.1"/>
    <property type="molecule type" value="Genomic_DNA"/>
</dbReference>
<evidence type="ECO:0000256" key="2">
    <source>
        <dbReference type="ARBA" id="ARBA00022692"/>
    </source>
</evidence>
<dbReference type="GO" id="GO:0016020">
    <property type="term" value="C:membrane"/>
    <property type="evidence" value="ECO:0007669"/>
    <property type="project" value="UniProtKB-SubCell"/>
</dbReference>
<feature type="compositionally biased region" description="Polar residues" evidence="5">
    <location>
        <begin position="240"/>
        <end position="259"/>
    </location>
</feature>
<dbReference type="CDD" id="cd12087">
    <property type="entry name" value="TM_EGFR-like"/>
    <property type="match status" value="1"/>
</dbReference>
<evidence type="ECO:0000313" key="7">
    <source>
        <dbReference type="EMBL" id="KIK51679.1"/>
    </source>
</evidence>
<feature type="region of interest" description="Disordered" evidence="5">
    <location>
        <begin position="100"/>
        <end position="142"/>
    </location>
</feature>
<comment type="subcellular location">
    <subcellularLocation>
        <location evidence="1">Membrane</location>
        <topology evidence="1">Single-pass membrane protein</topology>
    </subcellularLocation>
</comment>
<feature type="transmembrane region" description="Helical" evidence="6">
    <location>
        <begin position="149"/>
        <end position="173"/>
    </location>
</feature>
<evidence type="ECO:0000256" key="6">
    <source>
        <dbReference type="SAM" id="Phobius"/>
    </source>
</evidence>
<feature type="compositionally biased region" description="Polar residues" evidence="5">
    <location>
        <begin position="32"/>
        <end position="41"/>
    </location>
</feature>
<evidence type="ECO:0000256" key="1">
    <source>
        <dbReference type="ARBA" id="ARBA00004167"/>
    </source>
</evidence>
<proteinExistence type="predicted"/>
<evidence type="ECO:0000256" key="5">
    <source>
        <dbReference type="SAM" id="MobiDB-lite"/>
    </source>
</evidence>